<dbReference type="EMBL" id="AGNK02002294">
    <property type="status" value="NOT_ANNOTATED_CDS"/>
    <property type="molecule type" value="Genomic_DNA"/>
</dbReference>
<evidence type="ECO:0000313" key="1">
    <source>
        <dbReference type="EnsemblPlants" id="KQL09902"/>
    </source>
</evidence>
<dbReference type="Gramene" id="KQL09902">
    <property type="protein sequence ID" value="KQL09902"/>
    <property type="gene ID" value="SETIT_008974mg"/>
</dbReference>
<proteinExistence type="predicted"/>
<dbReference type="AlphaFoldDB" id="K3Y436"/>
<protein>
    <submittedName>
        <fullName evidence="1">Uncharacterized protein</fullName>
    </submittedName>
</protein>
<organism evidence="1 2">
    <name type="scientific">Setaria italica</name>
    <name type="common">Foxtail millet</name>
    <name type="synonym">Panicum italicum</name>
    <dbReference type="NCBI Taxonomy" id="4555"/>
    <lineage>
        <taxon>Eukaryota</taxon>
        <taxon>Viridiplantae</taxon>
        <taxon>Streptophyta</taxon>
        <taxon>Embryophyta</taxon>
        <taxon>Tracheophyta</taxon>
        <taxon>Spermatophyta</taxon>
        <taxon>Magnoliopsida</taxon>
        <taxon>Liliopsida</taxon>
        <taxon>Poales</taxon>
        <taxon>Poaceae</taxon>
        <taxon>PACMAD clade</taxon>
        <taxon>Panicoideae</taxon>
        <taxon>Panicodae</taxon>
        <taxon>Paniceae</taxon>
        <taxon>Cenchrinae</taxon>
        <taxon>Setaria</taxon>
    </lineage>
</organism>
<keyword evidence="2" id="KW-1185">Reference proteome</keyword>
<dbReference type="InParanoid" id="K3Y436"/>
<reference evidence="1" key="2">
    <citation type="submission" date="2018-08" db="UniProtKB">
        <authorList>
            <consortium name="EnsemblPlants"/>
        </authorList>
    </citation>
    <scope>IDENTIFICATION</scope>
    <source>
        <strain evidence="1">Yugu1</strain>
    </source>
</reference>
<dbReference type="Proteomes" id="UP000004995">
    <property type="component" value="Unassembled WGS sequence"/>
</dbReference>
<sequence length="47" mass="5680">MQEEIYNEHPTDTNAKLYSITRPTRAMCKQRNARENMKRTRCFLTEC</sequence>
<accession>K3Y436</accession>
<name>K3Y436_SETIT</name>
<reference evidence="2" key="1">
    <citation type="journal article" date="2012" name="Nat. Biotechnol.">
        <title>Reference genome sequence of the model plant Setaria.</title>
        <authorList>
            <person name="Bennetzen J.L."/>
            <person name="Schmutz J."/>
            <person name="Wang H."/>
            <person name="Percifield R."/>
            <person name="Hawkins J."/>
            <person name="Pontaroli A.C."/>
            <person name="Estep M."/>
            <person name="Feng L."/>
            <person name="Vaughn J.N."/>
            <person name="Grimwood J."/>
            <person name="Jenkins J."/>
            <person name="Barry K."/>
            <person name="Lindquist E."/>
            <person name="Hellsten U."/>
            <person name="Deshpande S."/>
            <person name="Wang X."/>
            <person name="Wu X."/>
            <person name="Mitros T."/>
            <person name="Triplett J."/>
            <person name="Yang X."/>
            <person name="Ye C.Y."/>
            <person name="Mauro-Herrera M."/>
            <person name="Wang L."/>
            <person name="Li P."/>
            <person name="Sharma M."/>
            <person name="Sharma R."/>
            <person name="Ronald P.C."/>
            <person name="Panaud O."/>
            <person name="Kellogg E.A."/>
            <person name="Brutnell T.P."/>
            <person name="Doust A.N."/>
            <person name="Tuskan G.A."/>
            <person name="Rokhsar D."/>
            <person name="Devos K.M."/>
        </authorList>
    </citation>
    <scope>NUCLEOTIDE SEQUENCE [LARGE SCALE GENOMIC DNA]</scope>
    <source>
        <strain evidence="2">cv. Yugu1</strain>
    </source>
</reference>
<evidence type="ECO:0000313" key="2">
    <source>
        <dbReference type="Proteomes" id="UP000004995"/>
    </source>
</evidence>
<dbReference type="HOGENOM" id="CLU_3176334_0_0_1"/>
<dbReference type="EnsemblPlants" id="KQL09902">
    <property type="protein sequence ID" value="KQL09902"/>
    <property type="gene ID" value="SETIT_008974mg"/>
</dbReference>